<dbReference type="GO" id="GO:0005737">
    <property type="term" value="C:cytoplasm"/>
    <property type="evidence" value="ECO:0007669"/>
    <property type="project" value="TreeGrafter"/>
</dbReference>
<dbReference type="PANTHER" id="PTHR10218:SF369">
    <property type="entry name" value="GUANINE NUCLEOTIDE-BINDING PROTEIN ALPHA-2 SUBUNIT"/>
    <property type="match status" value="1"/>
</dbReference>
<evidence type="ECO:0000256" key="3">
    <source>
        <dbReference type="ARBA" id="ARBA00022842"/>
    </source>
</evidence>
<gene>
    <name evidence="6" type="ORF">HETSPECPRED_002928</name>
</gene>
<dbReference type="GO" id="GO:0005834">
    <property type="term" value="C:heterotrimeric G-protein complex"/>
    <property type="evidence" value="ECO:0007669"/>
    <property type="project" value="TreeGrafter"/>
</dbReference>
<dbReference type="GO" id="GO:0003924">
    <property type="term" value="F:GTPase activity"/>
    <property type="evidence" value="ECO:0007669"/>
    <property type="project" value="InterPro"/>
</dbReference>
<dbReference type="GO" id="GO:0046872">
    <property type="term" value="F:metal ion binding"/>
    <property type="evidence" value="ECO:0007669"/>
    <property type="project" value="UniProtKB-KW"/>
</dbReference>
<keyword evidence="4" id="KW-0342">GTP-binding</keyword>
<dbReference type="PRINTS" id="PR00318">
    <property type="entry name" value="GPROTEINA"/>
</dbReference>
<evidence type="ECO:0000256" key="2">
    <source>
        <dbReference type="ARBA" id="ARBA00022741"/>
    </source>
</evidence>
<dbReference type="SMART" id="SM00275">
    <property type="entry name" value="G_alpha"/>
    <property type="match status" value="1"/>
</dbReference>
<dbReference type="InterPro" id="IPR001019">
    <property type="entry name" value="Gprotein_alpha_su"/>
</dbReference>
<keyword evidence="1" id="KW-0479">Metal-binding</keyword>
<dbReference type="Pfam" id="PF00503">
    <property type="entry name" value="G-alpha"/>
    <property type="match status" value="1"/>
</dbReference>
<protein>
    <recommendedName>
        <fullName evidence="8">Fungal N-terminal domain-containing protein</fullName>
    </recommendedName>
</protein>
<dbReference type="OrthoDB" id="5817230at2759"/>
<dbReference type="EMBL" id="CAJPDS010000018">
    <property type="protein sequence ID" value="CAF9916493.1"/>
    <property type="molecule type" value="Genomic_DNA"/>
</dbReference>
<evidence type="ECO:0000256" key="1">
    <source>
        <dbReference type="ARBA" id="ARBA00022723"/>
    </source>
</evidence>
<comment type="caution">
    <text evidence="6">The sequence shown here is derived from an EMBL/GenBank/DDBJ whole genome shotgun (WGS) entry which is preliminary data.</text>
</comment>
<dbReference type="SUPFAM" id="SSF52540">
    <property type="entry name" value="P-loop containing nucleoside triphosphate hydrolases"/>
    <property type="match status" value="1"/>
</dbReference>
<dbReference type="InterPro" id="IPR011025">
    <property type="entry name" value="GproteinA_insert"/>
</dbReference>
<dbReference type="PROSITE" id="PS51882">
    <property type="entry name" value="G_ALPHA"/>
    <property type="match status" value="1"/>
</dbReference>
<keyword evidence="7" id="KW-1185">Reference proteome</keyword>
<dbReference type="SUPFAM" id="SSF47895">
    <property type="entry name" value="Transducin (alpha subunit), insertion domain"/>
    <property type="match status" value="1"/>
</dbReference>
<evidence type="ECO:0000256" key="4">
    <source>
        <dbReference type="ARBA" id="ARBA00023134"/>
    </source>
</evidence>
<proteinExistence type="predicted"/>
<dbReference type="PANTHER" id="PTHR10218">
    <property type="entry name" value="GTP-BINDING PROTEIN ALPHA SUBUNIT"/>
    <property type="match status" value="1"/>
</dbReference>
<sequence length="702" mass="79750">MEDYDELGRSIGDPASQPCVSNSTTYPSLISSCPFLLHLLSEIKPVPLDDFVESKAMPRHNDVSSRFCFGVKAPVFGGIAICYPYVSMDRMDAFTILGTAGAVANILDLIGKSIKTLRDLRERWKDAEFITLNLITQLIALKAALSKISEWISSDLAYHPHHYQLVMDLGESIGCCKMLVKSMDDQLAKLQCGPDDKLDLESRLRIVFEDKTNHDFQKYIKRQTNALTLLLVACNCKTMSEQKLLLQNPISRQVFDKVKDDSSSLFVLGDKDSDSEISASSGASSNMSREFQFDTELFSSAVYQRAVRSMFRYPKASEKHSAKLLLLGARDSGKEVLMKQMKVSRRNENHVTELLSYKYIILSAVVDLLKQTLLLIEEMDSENSFRPRAAFTNIIYQQSLPLDGITPQLAAAMDHSLETILPLLPRIRQTQNLMPSFEAALYFLHHIPRITDPQYVPSETDILRLPAQYENNHHISVQEARLSSGKLSMHVVGCSGDSESQRADWMVHFKDMDGVIFVVDLCSYDQALPPHPNNTRLMKCLDLFNVMGTGRSIYTKLMESLYLFETVVNSHPCRNTSISLMFTGLEEFQWKLTESPLSEFFSDYDGGRDTDRAIQYILSLFQNVNEERLKVYSDVLYLKGHKEFELDPVLDSLSERFMPRVLNDKRKTVSRYQHRSSTRIASMGMLRPRFLEAQNNSFPVPC</sequence>
<dbReference type="GO" id="GO:0031683">
    <property type="term" value="F:G-protein beta/gamma-subunit complex binding"/>
    <property type="evidence" value="ECO:0007669"/>
    <property type="project" value="InterPro"/>
</dbReference>
<evidence type="ECO:0000313" key="7">
    <source>
        <dbReference type="Proteomes" id="UP000664521"/>
    </source>
</evidence>
<dbReference type="AlphaFoldDB" id="A0A8H3IFD0"/>
<evidence type="ECO:0000313" key="6">
    <source>
        <dbReference type="EMBL" id="CAF9916493.1"/>
    </source>
</evidence>
<keyword evidence="2" id="KW-0547">Nucleotide-binding</keyword>
<dbReference type="GO" id="GO:0007189">
    <property type="term" value="P:adenylate cyclase-activating G protein-coupled receptor signaling pathway"/>
    <property type="evidence" value="ECO:0007669"/>
    <property type="project" value="TreeGrafter"/>
</dbReference>
<name>A0A8H3IFD0_9LECA</name>
<accession>A0A8H3IFD0</accession>
<dbReference type="Gene3D" id="1.10.400.10">
    <property type="entry name" value="GI Alpha 1, domain 2-like"/>
    <property type="match status" value="1"/>
</dbReference>
<dbReference type="GO" id="GO:0005525">
    <property type="term" value="F:GTP binding"/>
    <property type="evidence" value="ECO:0007669"/>
    <property type="project" value="UniProtKB-KW"/>
</dbReference>
<evidence type="ECO:0008006" key="8">
    <source>
        <dbReference type="Google" id="ProtNLM"/>
    </source>
</evidence>
<dbReference type="Gene3D" id="3.40.50.300">
    <property type="entry name" value="P-loop containing nucleotide triphosphate hydrolases"/>
    <property type="match status" value="1"/>
</dbReference>
<keyword evidence="5" id="KW-0807">Transducer</keyword>
<dbReference type="Proteomes" id="UP000664521">
    <property type="component" value="Unassembled WGS sequence"/>
</dbReference>
<dbReference type="InterPro" id="IPR027417">
    <property type="entry name" value="P-loop_NTPase"/>
</dbReference>
<organism evidence="6 7">
    <name type="scientific">Heterodermia speciosa</name>
    <dbReference type="NCBI Taxonomy" id="116794"/>
    <lineage>
        <taxon>Eukaryota</taxon>
        <taxon>Fungi</taxon>
        <taxon>Dikarya</taxon>
        <taxon>Ascomycota</taxon>
        <taxon>Pezizomycotina</taxon>
        <taxon>Lecanoromycetes</taxon>
        <taxon>OSLEUM clade</taxon>
        <taxon>Lecanoromycetidae</taxon>
        <taxon>Caliciales</taxon>
        <taxon>Physciaceae</taxon>
        <taxon>Heterodermia</taxon>
    </lineage>
</organism>
<reference evidence="6" key="1">
    <citation type="submission" date="2021-03" db="EMBL/GenBank/DDBJ databases">
        <authorList>
            <person name="Tagirdzhanova G."/>
        </authorList>
    </citation>
    <scope>NUCLEOTIDE SEQUENCE</scope>
</reference>
<keyword evidence="3" id="KW-0460">Magnesium</keyword>
<evidence type="ECO:0000256" key="5">
    <source>
        <dbReference type="ARBA" id="ARBA00023224"/>
    </source>
</evidence>
<dbReference type="GO" id="GO:0001664">
    <property type="term" value="F:G protein-coupled receptor binding"/>
    <property type="evidence" value="ECO:0007669"/>
    <property type="project" value="TreeGrafter"/>
</dbReference>